<dbReference type="InterPro" id="IPR009297">
    <property type="entry name" value="DUF952"/>
</dbReference>
<dbReference type="Proteomes" id="UP001166004">
    <property type="component" value="Unassembled WGS sequence"/>
</dbReference>
<dbReference type="SUPFAM" id="SSF56399">
    <property type="entry name" value="ADP-ribosylation"/>
    <property type="match status" value="1"/>
</dbReference>
<keyword evidence="2" id="KW-1185">Reference proteome</keyword>
<sequence length="114" mass="13146">MNLKFIYKICLKSELDDAKNKNQFLGSKKDLEDGFIHFSGEDQVKSTLKKFYLNQKGLILLKVDTLKLDHLLWEQASDGNMFPHLYSPLDMTNVVNEIEITLRDDGSHVLPSNF</sequence>
<dbReference type="EMBL" id="LANA01000002">
    <property type="protein sequence ID" value="NMN67785.1"/>
    <property type="molecule type" value="Genomic_DNA"/>
</dbReference>
<gene>
    <name evidence="1" type="ORF">VP91_00009340</name>
</gene>
<dbReference type="RefSeq" id="WP_169036292.1">
    <property type="nucleotide sequence ID" value="NZ_LANA01000002.1"/>
</dbReference>
<evidence type="ECO:0000313" key="2">
    <source>
        <dbReference type="Proteomes" id="UP001166004"/>
    </source>
</evidence>
<organism evidence="1 2">
    <name type="scientific">Pelagibacter ubique</name>
    <dbReference type="NCBI Taxonomy" id="198252"/>
    <lineage>
        <taxon>Bacteria</taxon>
        <taxon>Pseudomonadati</taxon>
        <taxon>Pseudomonadota</taxon>
        <taxon>Alphaproteobacteria</taxon>
        <taxon>Candidatus Pelagibacterales</taxon>
        <taxon>Candidatus Pelagibacteraceae</taxon>
        <taxon>Candidatus Pelagibacter</taxon>
    </lineage>
</organism>
<name>A0ABX1T505_PELUQ</name>
<protein>
    <submittedName>
        <fullName evidence="1">Uncharacterized protein (DUF952 family)</fullName>
    </submittedName>
</protein>
<accession>A0ABX1T505</accession>
<comment type="caution">
    <text evidence="1">The sequence shown here is derived from an EMBL/GenBank/DDBJ whole genome shotgun (WGS) entry which is preliminary data.</text>
</comment>
<dbReference type="PANTHER" id="PTHR34129">
    <property type="entry name" value="BLR1139 PROTEIN"/>
    <property type="match status" value="1"/>
</dbReference>
<proteinExistence type="predicted"/>
<dbReference type="Pfam" id="PF06108">
    <property type="entry name" value="DUF952"/>
    <property type="match status" value="1"/>
</dbReference>
<reference evidence="1 2" key="1">
    <citation type="submission" date="2019-07" db="EMBL/GenBank/DDBJ databases">
        <title>SAR11 Genome Evolution.</title>
        <authorList>
            <person name="Giovannoni S."/>
        </authorList>
    </citation>
    <scope>NUCLEOTIDE SEQUENCE [LARGE SCALE GENOMIC DNA]</scope>
    <source>
        <strain evidence="1 2">HTCC9565</strain>
    </source>
</reference>
<evidence type="ECO:0000313" key="1">
    <source>
        <dbReference type="EMBL" id="NMN67785.1"/>
    </source>
</evidence>
<dbReference type="Gene3D" id="3.20.170.20">
    <property type="entry name" value="Protein of unknown function DUF952"/>
    <property type="match status" value="1"/>
</dbReference>
<dbReference type="PANTHER" id="PTHR34129:SF1">
    <property type="entry name" value="DUF952 DOMAIN-CONTAINING PROTEIN"/>
    <property type="match status" value="1"/>
</dbReference>